<name>A0A140IDC2_9RHOO</name>
<dbReference type="Pfam" id="PF12261">
    <property type="entry name" value="T_hemolysin"/>
    <property type="match status" value="1"/>
</dbReference>
<evidence type="ECO:0000313" key="2">
    <source>
        <dbReference type="EMBL" id="AMO35747.1"/>
    </source>
</evidence>
<organism evidence="2 3">
    <name type="scientific">Thauera humireducens</name>
    <dbReference type="NCBI Taxonomy" id="1134435"/>
    <lineage>
        <taxon>Bacteria</taxon>
        <taxon>Pseudomonadati</taxon>
        <taxon>Pseudomonadota</taxon>
        <taxon>Betaproteobacteria</taxon>
        <taxon>Rhodocyclales</taxon>
        <taxon>Zoogloeaceae</taxon>
        <taxon>Thauera</taxon>
    </lineage>
</organism>
<keyword evidence="3" id="KW-1185">Reference proteome</keyword>
<dbReference type="STRING" id="1134435.AC731_001550"/>
<gene>
    <name evidence="2" type="ORF">AC731_001550</name>
</gene>
<dbReference type="AlphaFoldDB" id="A0A140IDC2"/>
<reference evidence="3" key="1">
    <citation type="submission" date="2016-03" db="EMBL/GenBank/DDBJ databases">
        <authorList>
            <person name="Ma C."/>
            <person name="Zhou S."/>
            <person name="Yang G."/>
        </authorList>
    </citation>
    <scope>NUCLEOTIDE SEQUENCE [LARGE SCALE GENOMIC DNA]</scope>
    <source>
        <strain evidence="3">SgZ-1</strain>
    </source>
</reference>
<sequence length="200" mass="21959">MSGALQRRFKRLSDGPSVSHVVTGHPRRHVAEAFIRATFRQAYAADVPAFAPNLMLLEQDARPLAAVGWRSAAEEGLFLERYLDAPIEREIGRLAGQAVPRDRIVEVGNLAAERPGSSVDLILLLAAHLDLLGFEWVVFTATTELIGIFRRLSLPPLALAQADPERLGGQALAWGRYYDTRPVVVAGRIRMALEKGSERG</sequence>
<protein>
    <recommendedName>
        <fullName evidence="4">Thermostable hemolysin</fullName>
    </recommendedName>
</protein>
<dbReference type="InterPro" id="IPR022050">
    <property type="entry name" value="T_hemolysin"/>
</dbReference>
<evidence type="ECO:0000313" key="3">
    <source>
        <dbReference type="Proteomes" id="UP000036902"/>
    </source>
</evidence>
<dbReference type="EMBL" id="CP014646">
    <property type="protein sequence ID" value="AMO35747.1"/>
    <property type="molecule type" value="Genomic_DNA"/>
</dbReference>
<proteinExistence type="predicted"/>
<dbReference type="RefSeq" id="WP_004292738.1">
    <property type="nucleotide sequence ID" value="NZ_CP014646.1"/>
</dbReference>
<evidence type="ECO:0000256" key="1">
    <source>
        <dbReference type="SAM" id="MobiDB-lite"/>
    </source>
</evidence>
<evidence type="ECO:0008006" key="4">
    <source>
        <dbReference type="Google" id="ProtNLM"/>
    </source>
</evidence>
<dbReference type="Proteomes" id="UP000036902">
    <property type="component" value="Chromosome"/>
</dbReference>
<accession>A0A140IDC2</accession>
<feature type="region of interest" description="Disordered" evidence="1">
    <location>
        <begin position="1"/>
        <end position="21"/>
    </location>
</feature>
<dbReference type="KEGG" id="thu:AC731_001550"/>